<evidence type="ECO:0000256" key="2">
    <source>
        <dbReference type="ARBA" id="ARBA00022980"/>
    </source>
</evidence>
<dbReference type="InterPro" id="IPR001854">
    <property type="entry name" value="Ribosomal_uL29"/>
</dbReference>
<evidence type="ECO:0000313" key="4">
    <source>
        <dbReference type="EMBL" id="VAW54476.1"/>
    </source>
</evidence>
<name>A0A3B0XCZ3_9ZZZZ</name>
<dbReference type="Gene3D" id="6.10.140.1970">
    <property type="match status" value="1"/>
</dbReference>
<dbReference type="NCBIfam" id="TIGR00012">
    <property type="entry name" value="L29"/>
    <property type="match status" value="1"/>
</dbReference>
<accession>A0A3B0XCZ3</accession>
<dbReference type="InterPro" id="IPR050063">
    <property type="entry name" value="Ribosomal_protein_uL29"/>
</dbReference>
<dbReference type="PANTHER" id="PTHR10916:SF0">
    <property type="entry name" value="LARGE RIBOSOMAL SUBUNIT PROTEIN UL29C"/>
    <property type="match status" value="1"/>
</dbReference>
<dbReference type="SUPFAM" id="SSF46561">
    <property type="entry name" value="Ribosomal protein L29 (L29p)"/>
    <property type="match status" value="1"/>
</dbReference>
<dbReference type="EMBL" id="UOFE01000041">
    <property type="protein sequence ID" value="VAW54476.1"/>
    <property type="molecule type" value="Genomic_DNA"/>
</dbReference>
<dbReference type="PANTHER" id="PTHR10916">
    <property type="entry name" value="60S RIBOSOMAL PROTEIN L35/50S RIBOSOMAL PROTEIN L29"/>
    <property type="match status" value="1"/>
</dbReference>
<dbReference type="GO" id="GO:0006412">
    <property type="term" value="P:translation"/>
    <property type="evidence" value="ECO:0007669"/>
    <property type="project" value="InterPro"/>
</dbReference>
<organism evidence="4">
    <name type="scientific">hydrothermal vent metagenome</name>
    <dbReference type="NCBI Taxonomy" id="652676"/>
    <lineage>
        <taxon>unclassified sequences</taxon>
        <taxon>metagenomes</taxon>
        <taxon>ecological metagenomes</taxon>
    </lineage>
</organism>
<dbReference type="InterPro" id="IPR036049">
    <property type="entry name" value="Ribosomal_uL29_sf"/>
</dbReference>
<keyword evidence="3" id="KW-0687">Ribonucleoprotein</keyword>
<sequence length="70" mass="8078">MASAQEYRNMSVKDLNGELINLRREQFNLRMQMGSGNTPKIHRFSIVRHDIARIKTVLTEMSRATEKGNS</sequence>
<dbReference type="HAMAP" id="MF_00374">
    <property type="entry name" value="Ribosomal_uL29"/>
    <property type="match status" value="1"/>
</dbReference>
<gene>
    <name evidence="4" type="ORF">MNBD_GAMMA05-2280</name>
</gene>
<evidence type="ECO:0000256" key="1">
    <source>
        <dbReference type="ARBA" id="ARBA00009254"/>
    </source>
</evidence>
<evidence type="ECO:0000256" key="3">
    <source>
        <dbReference type="ARBA" id="ARBA00023274"/>
    </source>
</evidence>
<dbReference type="Pfam" id="PF00831">
    <property type="entry name" value="Ribosomal_L29"/>
    <property type="match status" value="1"/>
</dbReference>
<reference evidence="4" key="1">
    <citation type="submission" date="2018-06" db="EMBL/GenBank/DDBJ databases">
        <authorList>
            <person name="Zhirakovskaya E."/>
        </authorList>
    </citation>
    <scope>NUCLEOTIDE SEQUENCE</scope>
</reference>
<keyword evidence="2 4" id="KW-0689">Ribosomal protein</keyword>
<dbReference type="CDD" id="cd00427">
    <property type="entry name" value="Ribosomal_L29_HIP"/>
    <property type="match status" value="1"/>
</dbReference>
<protein>
    <submittedName>
        <fullName evidence="4">LSU ribosomal protein L29p (L35e)</fullName>
    </submittedName>
</protein>
<dbReference type="GO" id="GO:0022625">
    <property type="term" value="C:cytosolic large ribosomal subunit"/>
    <property type="evidence" value="ECO:0007669"/>
    <property type="project" value="TreeGrafter"/>
</dbReference>
<dbReference type="AlphaFoldDB" id="A0A3B0XCZ3"/>
<dbReference type="GO" id="GO:0003735">
    <property type="term" value="F:structural constituent of ribosome"/>
    <property type="evidence" value="ECO:0007669"/>
    <property type="project" value="InterPro"/>
</dbReference>
<comment type="similarity">
    <text evidence="1">Belongs to the universal ribosomal protein uL29 family.</text>
</comment>
<proteinExistence type="inferred from homology"/>